<keyword evidence="2" id="KW-1185">Reference proteome</keyword>
<name>A0ABU3QUH9_9ACTN</name>
<protein>
    <recommendedName>
        <fullName evidence="3">TetR family transcriptional regulator</fullName>
    </recommendedName>
</protein>
<dbReference type="RefSeq" id="WP_315881449.1">
    <property type="nucleotide sequence ID" value="NZ_JAWCTQ010000065.1"/>
</dbReference>
<reference evidence="1 2" key="1">
    <citation type="submission" date="2023-09" db="EMBL/GenBank/DDBJ databases">
        <title>Streptomyces sp. nov.: A antagonism against Alternaria gaisen Producing Streptochlin, Isolated from Tamarix root soil.</title>
        <authorList>
            <person name="Chen Y."/>
        </authorList>
    </citation>
    <scope>NUCLEOTIDE SEQUENCE [LARGE SCALE GENOMIC DNA]</scope>
    <source>
        <strain evidence="1 2">TRM76323</strain>
    </source>
</reference>
<comment type="caution">
    <text evidence="1">The sequence shown here is derived from an EMBL/GenBank/DDBJ whole genome shotgun (WGS) entry which is preliminary data.</text>
</comment>
<sequence length="127" mass="13332">MTYQQDAPTPYQEVRTAAYRAVTALNAALPDLPPGPVADAYRQIADETSAVLARTPAGPDTQPAPGITTTRINALGDGTTLHERQNATLLLDALLAAAATHGVTLDDLDAVTDLPRVCLDLVRTKTA</sequence>
<gene>
    <name evidence="1" type="ORF">RND61_30750</name>
</gene>
<evidence type="ECO:0000313" key="1">
    <source>
        <dbReference type="EMBL" id="MDT9686418.1"/>
    </source>
</evidence>
<proteinExistence type="predicted"/>
<evidence type="ECO:0008006" key="3">
    <source>
        <dbReference type="Google" id="ProtNLM"/>
    </source>
</evidence>
<accession>A0ABU3QUH9</accession>
<organism evidence="1 2">
    <name type="scientific">Streptomyces tamarix</name>
    <dbReference type="NCBI Taxonomy" id="3078565"/>
    <lineage>
        <taxon>Bacteria</taxon>
        <taxon>Bacillati</taxon>
        <taxon>Actinomycetota</taxon>
        <taxon>Actinomycetes</taxon>
        <taxon>Kitasatosporales</taxon>
        <taxon>Streptomycetaceae</taxon>
        <taxon>Streptomyces</taxon>
    </lineage>
</organism>
<dbReference type="Proteomes" id="UP001250181">
    <property type="component" value="Unassembled WGS sequence"/>
</dbReference>
<dbReference type="EMBL" id="JAWCTQ010000065">
    <property type="protein sequence ID" value="MDT9686418.1"/>
    <property type="molecule type" value="Genomic_DNA"/>
</dbReference>
<evidence type="ECO:0000313" key="2">
    <source>
        <dbReference type="Proteomes" id="UP001250181"/>
    </source>
</evidence>